<dbReference type="EMBL" id="BONE01000069">
    <property type="protein sequence ID" value="GIF76755.1"/>
    <property type="molecule type" value="Genomic_DNA"/>
</dbReference>
<dbReference type="EC" id="4.4.1.13" evidence="2"/>
<evidence type="ECO:0000313" key="8">
    <source>
        <dbReference type="Proteomes" id="UP000604117"/>
    </source>
</evidence>
<comment type="similarity">
    <text evidence="5">Belongs to the class-II pyridoxal-phosphate-dependent aminotransferase family. MalY/PatB cystathionine beta-lyase subfamily.</text>
</comment>
<dbReference type="PANTHER" id="PTHR43525:SF2">
    <property type="entry name" value="CYSTATHIONINE BETA-LYASE-RELATED"/>
    <property type="match status" value="1"/>
</dbReference>
<dbReference type="InterPro" id="IPR015422">
    <property type="entry name" value="PyrdxlP-dep_Trfase_small"/>
</dbReference>
<evidence type="ECO:0000256" key="5">
    <source>
        <dbReference type="ARBA" id="ARBA00037974"/>
    </source>
</evidence>
<name>A0ABQ4CZP0_9ACTN</name>
<evidence type="ECO:0000256" key="3">
    <source>
        <dbReference type="ARBA" id="ARBA00022898"/>
    </source>
</evidence>
<feature type="domain" description="Aminotransferase class I/classII large" evidence="6">
    <location>
        <begin position="50"/>
        <end position="392"/>
    </location>
</feature>
<dbReference type="InterPro" id="IPR015421">
    <property type="entry name" value="PyrdxlP-dep_Trfase_major"/>
</dbReference>
<dbReference type="SUPFAM" id="SSF53383">
    <property type="entry name" value="PLP-dependent transferases"/>
    <property type="match status" value="1"/>
</dbReference>
<sequence length="398" mass="42601">MITNPTKPGPPLRRTADPGTLATMDLLPVAPIETLRKRRSAKWRYHADDMLPLPVAEMDFDLAPPIQAALHDAVERSDAGYPAPVPVLAEALKEFAGRRWGWEIDPAGVTAVTDVGVGVVEILRALARPGDPVVICPPVYPPFFDWVPEAGARLHEVPLVDGRLDLPGLERAFATRPAAFLLCNPHNPVGRVHTPDELAEVVRLATAHAVPVLSDEIHAPLVLPGATFTPILTVPGAAAVAVSLVSTSKAWNLAGLKCGTIVTASPEMAAVVDRLPPDSPWRIGHFGVLASVAAYTEGVSWLDLLLATLDDRRALLGRLLVERLPTVAWRAPEATFLAWLDCTALGAGTEPHELFYERARVALEPGPRFGTEGSGYVRLNFGTSAEILEAAITRMAAA</sequence>
<dbReference type="CDD" id="cd00609">
    <property type="entry name" value="AAT_like"/>
    <property type="match status" value="1"/>
</dbReference>
<dbReference type="Pfam" id="PF00155">
    <property type="entry name" value="Aminotran_1_2"/>
    <property type="match status" value="1"/>
</dbReference>
<keyword evidence="8" id="KW-1185">Reference proteome</keyword>
<dbReference type="Gene3D" id="3.40.640.10">
    <property type="entry name" value="Type I PLP-dependent aspartate aminotransferase-like (Major domain)"/>
    <property type="match status" value="1"/>
</dbReference>
<dbReference type="PANTHER" id="PTHR43525">
    <property type="entry name" value="PROTEIN MALY"/>
    <property type="match status" value="1"/>
</dbReference>
<evidence type="ECO:0000256" key="1">
    <source>
        <dbReference type="ARBA" id="ARBA00001933"/>
    </source>
</evidence>
<keyword evidence="3" id="KW-0663">Pyridoxal phosphate</keyword>
<gene>
    <name evidence="7" type="ORF">Asi02nite_62730</name>
</gene>
<evidence type="ECO:0000256" key="4">
    <source>
        <dbReference type="ARBA" id="ARBA00023239"/>
    </source>
</evidence>
<dbReference type="Gene3D" id="3.90.1150.10">
    <property type="entry name" value="Aspartate Aminotransferase, domain 1"/>
    <property type="match status" value="1"/>
</dbReference>
<evidence type="ECO:0000256" key="2">
    <source>
        <dbReference type="ARBA" id="ARBA00012224"/>
    </source>
</evidence>
<protein>
    <recommendedName>
        <fullName evidence="2">cysteine-S-conjugate beta-lyase</fullName>
        <ecNumber evidence="2">4.4.1.13</ecNumber>
    </recommendedName>
</protein>
<accession>A0ABQ4CZP0</accession>
<reference evidence="7 8" key="1">
    <citation type="submission" date="2021-01" db="EMBL/GenBank/DDBJ databases">
        <title>Whole genome shotgun sequence of Asanoa siamensis NBRC 107932.</title>
        <authorList>
            <person name="Komaki H."/>
            <person name="Tamura T."/>
        </authorList>
    </citation>
    <scope>NUCLEOTIDE SEQUENCE [LARGE SCALE GENOMIC DNA]</scope>
    <source>
        <strain evidence="7 8">NBRC 107932</strain>
    </source>
</reference>
<comment type="cofactor">
    <cofactor evidence="1">
        <name>pyridoxal 5'-phosphate</name>
        <dbReference type="ChEBI" id="CHEBI:597326"/>
    </cofactor>
</comment>
<comment type="caution">
    <text evidence="7">The sequence shown here is derived from an EMBL/GenBank/DDBJ whole genome shotgun (WGS) entry which is preliminary data.</text>
</comment>
<dbReference type="Proteomes" id="UP000604117">
    <property type="component" value="Unassembled WGS sequence"/>
</dbReference>
<dbReference type="InterPro" id="IPR051798">
    <property type="entry name" value="Class-II_PLP-Dep_Aminotrans"/>
</dbReference>
<evidence type="ECO:0000259" key="6">
    <source>
        <dbReference type="Pfam" id="PF00155"/>
    </source>
</evidence>
<evidence type="ECO:0000313" key="7">
    <source>
        <dbReference type="EMBL" id="GIF76755.1"/>
    </source>
</evidence>
<organism evidence="7 8">
    <name type="scientific">Asanoa siamensis</name>
    <dbReference type="NCBI Taxonomy" id="926357"/>
    <lineage>
        <taxon>Bacteria</taxon>
        <taxon>Bacillati</taxon>
        <taxon>Actinomycetota</taxon>
        <taxon>Actinomycetes</taxon>
        <taxon>Micromonosporales</taxon>
        <taxon>Micromonosporaceae</taxon>
        <taxon>Asanoa</taxon>
    </lineage>
</organism>
<dbReference type="InterPro" id="IPR004839">
    <property type="entry name" value="Aminotransferase_I/II_large"/>
</dbReference>
<dbReference type="InterPro" id="IPR015424">
    <property type="entry name" value="PyrdxlP-dep_Trfase"/>
</dbReference>
<proteinExistence type="inferred from homology"/>
<keyword evidence="4" id="KW-0456">Lyase</keyword>